<dbReference type="InterPro" id="IPR036772">
    <property type="entry name" value="SRCR-like_dom_sf"/>
</dbReference>
<comment type="caution">
    <text evidence="7">The sequence shown here is derived from an EMBL/GenBank/DDBJ whole genome shotgun (WGS) entry which is preliminary data.</text>
</comment>
<evidence type="ECO:0000256" key="2">
    <source>
        <dbReference type="ARBA" id="ARBA00023157"/>
    </source>
</evidence>
<feature type="domain" description="SRCR" evidence="5">
    <location>
        <begin position="23"/>
        <end position="124"/>
    </location>
</feature>
<keyword evidence="8" id="KW-1185">Reference proteome</keyword>
<name>A0AAD9NGE8_9ANNE</name>
<evidence type="ECO:0000256" key="4">
    <source>
        <dbReference type="SAM" id="SignalP"/>
    </source>
</evidence>
<gene>
    <name evidence="7" type="ORF">LSH36_12g10017</name>
</gene>
<dbReference type="Pfam" id="PF00100">
    <property type="entry name" value="Zona_pellucida"/>
    <property type="match status" value="1"/>
</dbReference>
<dbReference type="InterPro" id="IPR055355">
    <property type="entry name" value="ZP-C"/>
</dbReference>
<feature type="chain" id="PRO_5042102154" evidence="4">
    <location>
        <begin position="19"/>
        <end position="611"/>
    </location>
</feature>
<feature type="domain" description="ZP" evidence="6">
    <location>
        <begin position="270"/>
        <end position="514"/>
    </location>
</feature>
<dbReference type="FunFam" id="3.10.250.10:FF:000001">
    <property type="entry name" value="Lysyl oxidase 4 isoform X1"/>
    <property type="match status" value="1"/>
</dbReference>
<feature type="disulfide bond" evidence="3">
    <location>
        <begin position="93"/>
        <end position="103"/>
    </location>
</feature>
<dbReference type="Gene3D" id="2.60.40.4100">
    <property type="entry name" value="Zona pellucida, ZP-C domain"/>
    <property type="match status" value="1"/>
</dbReference>
<dbReference type="AlphaFoldDB" id="A0AAD9NGE8"/>
<evidence type="ECO:0000313" key="7">
    <source>
        <dbReference type="EMBL" id="KAK2169090.1"/>
    </source>
</evidence>
<feature type="domain" description="SRCR" evidence="5">
    <location>
        <begin position="145"/>
        <end position="254"/>
    </location>
</feature>
<keyword evidence="1 4" id="KW-0732">Signal</keyword>
<dbReference type="PROSITE" id="PS51034">
    <property type="entry name" value="ZP_2"/>
    <property type="match status" value="1"/>
</dbReference>
<dbReference type="Pfam" id="PF00530">
    <property type="entry name" value="SRCR"/>
    <property type="match status" value="2"/>
</dbReference>
<proteinExistence type="predicted"/>
<dbReference type="EMBL" id="JAODUP010000012">
    <property type="protein sequence ID" value="KAK2169090.1"/>
    <property type="molecule type" value="Genomic_DNA"/>
</dbReference>
<dbReference type="InterPro" id="IPR001190">
    <property type="entry name" value="SRCR"/>
</dbReference>
<evidence type="ECO:0000313" key="8">
    <source>
        <dbReference type="Proteomes" id="UP001208570"/>
    </source>
</evidence>
<dbReference type="InterPro" id="IPR001507">
    <property type="entry name" value="ZP_dom"/>
</dbReference>
<dbReference type="Proteomes" id="UP001208570">
    <property type="component" value="Unassembled WGS sequence"/>
</dbReference>
<dbReference type="SMART" id="SM00202">
    <property type="entry name" value="SR"/>
    <property type="match status" value="2"/>
</dbReference>
<evidence type="ECO:0000259" key="6">
    <source>
        <dbReference type="PROSITE" id="PS51034"/>
    </source>
</evidence>
<protein>
    <submittedName>
        <fullName evidence="7">Uncharacterized protein</fullName>
    </submittedName>
</protein>
<evidence type="ECO:0000256" key="3">
    <source>
        <dbReference type="PROSITE-ProRule" id="PRU00196"/>
    </source>
</evidence>
<evidence type="ECO:0000259" key="5">
    <source>
        <dbReference type="PROSITE" id="PS50287"/>
    </source>
</evidence>
<dbReference type="GO" id="GO:0016020">
    <property type="term" value="C:membrane"/>
    <property type="evidence" value="ECO:0007669"/>
    <property type="project" value="InterPro"/>
</dbReference>
<dbReference type="Gene3D" id="3.10.250.10">
    <property type="entry name" value="SRCR-like domain"/>
    <property type="match status" value="2"/>
</dbReference>
<dbReference type="InterPro" id="IPR042235">
    <property type="entry name" value="ZP-C_dom"/>
</dbReference>
<evidence type="ECO:0000256" key="1">
    <source>
        <dbReference type="ARBA" id="ARBA00022729"/>
    </source>
</evidence>
<organism evidence="7 8">
    <name type="scientific">Paralvinella palmiformis</name>
    <dbReference type="NCBI Taxonomy" id="53620"/>
    <lineage>
        <taxon>Eukaryota</taxon>
        <taxon>Metazoa</taxon>
        <taxon>Spiralia</taxon>
        <taxon>Lophotrochozoa</taxon>
        <taxon>Annelida</taxon>
        <taxon>Polychaeta</taxon>
        <taxon>Sedentaria</taxon>
        <taxon>Canalipalpata</taxon>
        <taxon>Terebellida</taxon>
        <taxon>Terebelliformia</taxon>
        <taxon>Alvinellidae</taxon>
        <taxon>Paralvinella</taxon>
    </lineage>
</organism>
<sequence>MFMIVCAICFSTPPLVAGGLIPVRLIGGSSVYEGRLEVFYNNTWGTVCDDKMNDDNCVVVCKQLGYNDGIVVHKAITQYGKGTGPIWLDDVNCSGSEPDLDACLHQFWGKNDCKHEEDTGCKCNPKYIGKLTPHPGSCQTDHHRIRPFDPAYPGIGRVEVQAYNGSWYVICDDFWDDVDAAVFCQCLSFTDRKHFRAYWTRDIMNMSPQLDMLYDSVQCTIAEMDTIQDIWQCSVSPSTGICDPDLEAAAVACEALPPLIPPAPPVAHLHCNHDTVTVCYTSSHYKLNPTYLSTNPKCVHATVARVEDGVCTDIPMNKCETTKKQSDSSSKIYCYDVLYAEPSIIRPLIMGNTWEKSACCILTKNGTVLSSFYPKPDEQSIISKSTEPNFTIRCFLDDSFSEELEFPVNISRGQDMYCKVSVTTWDEDLWLIVPKCHFMPLVSGYPAYTFINNKCPSSSEFGVHYYTFDKHNWGFKFRTPQFKGYDDLYVSCDCYVCDPSLDKKPYCDRTCANLSKLNNRTRRHVILGEIEKTKLEEVIRGPFHIQDSQSGPLLDETGKLLITNESSDEKNKNRPKHRYQFVRKVKSSAPVTESLLTAMEGIMILAFLLLK</sequence>
<dbReference type="SUPFAM" id="SSF56487">
    <property type="entry name" value="SRCR-like"/>
    <property type="match status" value="2"/>
</dbReference>
<keyword evidence="2 3" id="KW-1015">Disulfide bond</keyword>
<comment type="caution">
    <text evidence="3">Lacks conserved residue(s) required for the propagation of feature annotation.</text>
</comment>
<dbReference type="PANTHER" id="PTHR48071">
    <property type="entry name" value="SRCR DOMAIN-CONTAINING PROTEIN"/>
    <property type="match status" value="1"/>
</dbReference>
<accession>A0AAD9NGE8</accession>
<dbReference type="PANTHER" id="PTHR48071:SF5">
    <property type="entry name" value="NEUROTRYPSIN"/>
    <property type="match status" value="1"/>
</dbReference>
<feature type="signal peptide" evidence="4">
    <location>
        <begin position="1"/>
        <end position="18"/>
    </location>
</feature>
<dbReference type="SMART" id="SM00241">
    <property type="entry name" value="ZP"/>
    <property type="match status" value="1"/>
</dbReference>
<reference evidence="7" key="1">
    <citation type="journal article" date="2023" name="Mol. Biol. Evol.">
        <title>Third-Generation Sequencing Reveals the Adaptive Role of the Epigenome in Three Deep-Sea Polychaetes.</title>
        <authorList>
            <person name="Perez M."/>
            <person name="Aroh O."/>
            <person name="Sun Y."/>
            <person name="Lan Y."/>
            <person name="Juniper S.K."/>
            <person name="Young C.R."/>
            <person name="Angers B."/>
            <person name="Qian P.Y."/>
        </authorList>
    </citation>
    <scope>NUCLEOTIDE SEQUENCE</scope>
    <source>
        <strain evidence="7">P08H-3</strain>
    </source>
</reference>
<dbReference type="PRINTS" id="PR00258">
    <property type="entry name" value="SPERACTRCPTR"/>
</dbReference>
<dbReference type="PROSITE" id="PS50287">
    <property type="entry name" value="SRCR_2"/>
    <property type="match status" value="2"/>
</dbReference>